<sequence>MASQDLKNKFNWSELSLDLLCIVFSNLPLRTCWVCKTVCKSWRSGVDEYLSSTAHLNRPPLLMVPLRENDPDNSVRVFCPEDRTHA</sequence>
<dbReference type="Proteomes" id="UP001454036">
    <property type="component" value="Unassembled WGS sequence"/>
</dbReference>
<dbReference type="Gene3D" id="1.20.1280.50">
    <property type="match status" value="1"/>
</dbReference>
<evidence type="ECO:0000313" key="2">
    <source>
        <dbReference type="EMBL" id="GAA0186170.1"/>
    </source>
</evidence>
<dbReference type="EMBL" id="BAABME010013438">
    <property type="protein sequence ID" value="GAA0186170.1"/>
    <property type="molecule type" value="Genomic_DNA"/>
</dbReference>
<evidence type="ECO:0000313" key="3">
    <source>
        <dbReference type="Proteomes" id="UP001454036"/>
    </source>
</evidence>
<name>A0AAV3S086_LITER</name>
<feature type="domain" description="F-box" evidence="1">
    <location>
        <begin position="12"/>
        <end position="46"/>
    </location>
</feature>
<organism evidence="2 3">
    <name type="scientific">Lithospermum erythrorhizon</name>
    <name type="common">Purple gromwell</name>
    <name type="synonym">Lithospermum officinale var. erythrorhizon</name>
    <dbReference type="NCBI Taxonomy" id="34254"/>
    <lineage>
        <taxon>Eukaryota</taxon>
        <taxon>Viridiplantae</taxon>
        <taxon>Streptophyta</taxon>
        <taxon>Embryophyta</taxon>
        <taxon>Tracheophyta</taxon>
        <taxon>Spermatophyta</taxon>
        <taxon>Magnoliopsida</taxon>
        <taxon>eudicotyledons</taxon>
        <taxon>Gunneridae</taxon>
        <taxon>Pentapetalae</taxon>
        <taxon>asterids</taxon>
        <taxon>lamiids</taxon>
        <taxon>Boraginales</taxon>
        <taxon>Boraginaceae</taxon>
        <taxon>Boraginoideae</taxon>
        <taxon>Lithospermeae</taxon>
        <taxon>Lithospermum</taxon>
    </lineage>
</organism>
<dbReference type="AlphaFoldDB" id="A0AAV3S086"/>
<protein>
    <recommendedName>
        <fullName evidence="1">F-box domain-containing protein</fullName>
    </recommendedName>
</protein>
<dbReference type="InterPro" id="IPR036047">
    <property type="entry name" value="F-box-like_dom_sf"/>
</dbReference>
<dbReference type="Pfam" id="PF00646">
    <property type="entry name" value="F-box"/>
    <property type="match status" value="1"/>
</dbReference>
<dbReference type="InterPro" id="IPR001810">
    <property type="entry name" value="F-box_dom"/>
</dbReference>
<accession>A0AAV3S086</accession>
<evidence type="ECO:0000259" key="1">
    <source>
        <dbReference type="Pfam" id="PF00646"/>
    </source>
</evidence>
<comment type="caution">
    <text evidence="2">The sequence shown here is derived from an EMBL/GenBank/DDBJ whole genome shotgun (WGS) entry which is preliminary data.</text>
</comment>
<keyword evidence="3" id="KW-1185">Reference proteome</keyword>
<proteinExistence type="predicted"/>
<reference evidence="2 3" key="1">
    <citation type="submission" date="2024-01" db="EMBL/GenBank/DDBJ databases">
        <title>The complete chloroplast genome sequence of Lithospermum erythrorhizon: insights into the phylogenetic relationship among Boraginaceae species and the maternal lineages of purple gromwells.</title>
        <authorList>
            <person name="Okada T."/>
            <person name="Watanabe K."/>
        </authorList>
    </citation>
    <scope>NUCLEOTIDE SEQUENCE [LARGE SCALE GENOMIC DNA]</scope>
</reference>
<dbReference type="SUPFAM" id="SSF81383">
    <property type="entry name" value="F-box domain"/>
    <property type="match status" value="1"/>
</dbReference>
<gene>
    <name evidence="2" type="ORF">LIER_33458</name>
</gene>